<feature type="region of interest" description="Disordered" evidence="1">
    <location>
        <begin position="197"/>
        <end position="220"/>
    </location>
</feature>
<dbReference type="GO" id="GO:0016567">
    <property type="term" value="P:protein ubiquitination"/>
    <property type="evidence" value="ECO:0007669"/>
    <property type="project" value="TreeGrafter"/>
</dbReference>
<dbReference type="Proteomes" id="UP001221898">
    <property type="component" value="Unassembled WGS sequence"/>
</dbReference>
<proteinExistence type="predicted"/>
<accession>A0AAD7SPA8</accession>
<feature type="compositionally biased region" description="Basic and acidic residues" evidence="1">
    <location>
        <begin position="201"/>
        <end position="217"/>
    </location>
</feature>
<name>A0AAD7SPA8_9TELE</name>
<reference evidence="2" key="1">
    <citation type="journal article" date="2023" name="Science">
        <title>Genome structures resolve the early diversification of teleost fishes.</title>
        <authorList>
            <person name="Parey E."/>
            <person name="Louis A."/>
            <person name="Montfort J."/>
            <person name="Bouchez O."/>
            <person name="Roques C."/>
            <person name="Iampietro C."/>
            <person name="Lluch J."/>
            <person name="Castinel A."/>
            <person name="Donnadieu C."/>
            <person name="Desvignes T."/>
            <person name="Floi Bucao C."/>
            <person name="Jouanno E."/>
            <person name="Wen M."/>
            <person name="Mejri S."/>
            <person name="Dirks R."/>
            <person name="Jansen H."/>
            <person name="Henkel C."/>
            <person name="Chen W.J."/>
            <person name="Zahm M."/>
            <person name="Cabau C."/>
            <person name="Klopp C."/>
            <person name="Thompson A.W."/>
            <person name="Robinson-Rechavi M."/>
            <person name="Braasch I."/>
            <person name="Lecointre G."/>
            <person name="Bobe J."/>
            <person name="Postlethwait J.H."/>
            <person name="Berthelot C."/>
            <person name="Roest Crollius H."/>
            <person name="Guiguen Y."/>
        </authorList>
    </citation>
    <scope>NUCLEOTIDE SEQUENCE</scope>
    <source>
        <strain evidence="2">NC1722</strain>
    </source>
</reference>
<protein>
    <submittedName>
        <fullName evidence="2">Uncharacterized protein</fullName>
    </submittedName>
</protein>
<gene>
    <name evidence="2" type="ORF">AAFF_G00304800</name>
</gene>
<dbReference type="EMBL" id="JAINUG010000044">
    <property type="protein sequence ID" value="KAJ8406249.1"/>
    <property type="molecule type" value="Genomic_DNA"/>
</dbReference>
<feature type="compositionally biased region" description="Basic and acidic residues" evidence="1">
    <location>
        <begin position="282"/>
        <end position="295"/>
    </location>
</feature>
<keyword evidence="3" id="KW-1185">Reference proteome</keyword>
<organism evidence="2 3">
    <name type="scientific">Aldrovandia affinis</name>
    <dbReference type="NCBI Taxonomy" id="143900"/>
    <lineage>
        <taxon>Eukaryota</taxon>
        <taxon>Metazoa</taxon>
        <taxon>Chordata</taxon>
        <taxon>Craniata</taxon>
        <taxon>Vertebrata</taxon>
        <taxon>Euteleostomi</taxon>
        <taxon>Actinopterygii</taxon>
        <taxon>Neopterygii</taxon>
        <taxon>Teleostei</taxon>
        <taxon>Notacanthiformes</taxon>
        <taxon>Halosauridae</taxon>
        <taxon>Aldrovandia</taxon>
    </lineage>
</organism>
<evidence type="ECO:0000313" key="2">
    <source>
        <dbReference type="EMBL" id="KAJ8406249.1"/>
    </source>
</evidence>
<feature type="region of interest" description="Disordered" evidence="1">
    <location>
        <begin position="281"/>
        <end position="304"/>
    </location>
</feature>
<dbReference type="PANTHER" id="PTHR13459:SF1">
    <property type="entry name" value="E3 UBIQUITIN-PROTEIN LIGASE RNF220 ISOFORM X1"/>
    <property type="match status" value="1"/>
</dbReference>
<comment type="caution">
    <text evidence="2">The sequence shown here is derived from an EMBL/GenBank/DDBJ whole genome shotgun (WGS) entry which is preliminary data.</text>
</comment>
<evidence type="ECO:0000256" key="1">
    <source>
        <dbReference type="SAM" id="MobiDB-lite"/>
    </source>
</evidence>
<sequence>MDLHRAAFKMESSSYLPNPLASPALMVLASTAEASRDASIPCQPPRPFGVPGSVDKDVHLPFTNGSYTFASMYHRQGAVPGGFPNRDFPPSLLHLHHQFAPPSLDCSPISMLNHSGVGAFRPFASPPDDRDGGGGYQSAFTPAKRLKGCMEAEASPHLRYSDAEGKEYDYGGSQIPSSSPGALKAAEDAGKKIFAVSGLLSDREPSSSPEDRIERSRQGRPIKSNELELYTLHRPGPEFYRTLWFCVAQLAPHPTVRQTGGNASGSAVNETGSLISTLGAGEMHRECGRERRQRSDPPSSLPMEECIADETQIKSGIGKGEVVGMGGN</sequence>
<dbReference type="PANTHER" id="PTHR13459">
    <property type="entry name" value="E3 UBIQUITIN-PROTEIN LIGASE RNF220 ISOFORM X1"/>
    <property type="match status" value="1"/>
</dbReference>
<evidence type="ECO:0000313" key="3">
    <source>
        <dbReference type="Proteomes" id="UP001221898"/>
    </source>
</evidence>
<dbReference type="GO" id="GO:0061630">
    <property type="term" value="F:ubiquitin protein ligase activity"/>
    <property type="evidence" value="ECO:0007669"/>
    <property type="project" value="TreeGrafter"/>
</dbReference>
<dbReference type="AlphaFoldDB" id="A0AAD7SPA8"/>
<dbReference type="InterPro" id="IPR052443">
    <property type="entry name" value="E3_ubiq-ligase_RNF220-like"/>
</dbReference>